<dbReference type="NCBIfam" id="TIGR03353">
    <property type="entry name" value="VI_chp_4"/>
    <property type="match status" value="1"/>
</dbReference>
<dbReference type="Proteomes" id="UP000028725">
    <property type="component" value="Unassembled WGS sequence"/>
</dbReference>
<evidence type="ECO:0000313" key="2">
    <source>
        <dbReference type="Proteomes" id="UP000028725"/>
    </source>
</evidence>
<dbReference type="PATRIC" id="fig|394096.3.peg.2075"/>
<evidence type="ECO:0008006" key="3">
    <source>
        <dbReference type="Google" id="ProtNLM"/>
    </source>
</evidence>
<sequence length="460" mass="51118">MKIPQRVVWSEGMFMNPQHLQQADLYHESLLSARLGAMTPYDWGVVEMEVDDKALAAGQFQLLRFFGILPDGLPVTFERGQPEEPQGRPIEEHFGASKKSLEVYLGVARERDGVASYGEPSGSTTAPRFSVVNRSVADLITTESVSAVAFAQRNIRFLFGTEPRDDYEVIKIAELVRDKTGAAVLAPSYIPPSLRVSGSAYILANLRQLLKSMYGKQRELSDTRRHRDEASLEFTGADVTKFLQLSTLNGLIPQVAHAVEAADMSPQFLYLLLCQAAGQLSTFSTDSDPANLPKFQYTNLRATFEGLFLKLEGLLRSVAIEQSVAIPLESRKDGMHLARLEDERLPRCTHFILAVKSEVAEKKTADELPALAKIASWDEINNIIQAATPGVPLTVTFRPPPEIPVKPKVVYFLLDITDRYWKDAIQDQTLAIYLPQPFDPSRTKLELMAVPGKKDGSKGR</sequence>
<dbReference type="STRING" id="394096.DB31_5596"/>
<dbReference type="PANTHER" id="PTHR35566">
    <property type="entry name" value="BLR3599 PROTEIN"/>
    <property type="match status" value="1"/>
</dbReference>
<comment type="caution">
    <text evidence="1">The sequence shown here is derived from an EMBL/GenBank/DDBJ whole genome shotgun (WGS) entry which is preliminary data.</text>
</comment>
<gene>
    <name evidence="1" type="ORF">DB31_5596</name>
</gene>
<dbReference type="EMBL" id="JMCB01000003">
    <property type="protein sequence ID" value="KFE70554.1"/>
    <property type="molecule type" value="Genomic_DNA"/>
</dbReference>
<dbReference type="PANTHER" id="PTHR35566:SF1">
    <property type="entry name" value="TYPE VI SECRETION SYSTEM BASEPLATE COMPONENT TSSK1"/>
    <property type="match status" value="1"/>
</dbReference>
<name>A0A085WS91_9BACT</name>
<protein>
    <recommendedName>
        <fullName evidence="3">Type VI secretion system baseplate subunit TssK</fullName>
    </recommendedName>
</protein>
<accession>A0A085WS91</accession>
<proteinExistence type="predicted"/>
<dbReference type="OrthoDB" id="9775333at2"/>
<evidence type="ECO:0000313" key="1">
    <source>
        <dbReference type="EMBL" id="KFE70554.1"/>
    </source>
</evidence>
<reference evidence="1 2" key="1">
    <citation type="submission" date="2014-04" db="EMBL/GenBank/DDBJ databases">
        <title>Genome assembly of Hyalangium minutum DSM 14724.</title>
        <authorList>
            <person name="Sharma G."/>
            <person name="Subramanian S."/>
        </authorList>
    </citation>
    <scope>NUCLEOTIDE SEQUENCE [LARGE SCALE GENOMIC DNA]</scope>
    <source>
        <strain evidence="1 2">DSM 14724</strain>
    </source>
</reference>
<keyword evidence="2" id="KW-1185">Reference proteome</keyword>
<dbReference type="InterPro" id="IPR010263">
    <property type="entry name" value="T6SS_TssK"/>
</dbReference>
<dbReference type="AlphaFoldDB" id="A0A085WS91"/>
<organism evidence="1 2">
    <name type="scientific">Hyalangium minutum</name>
    <dbReference type="NCBI Taxonomy" id="394096"/>
    <lineage>
        <taxon>Bacteria</taxon>
        <taxon>Pseudomonadati</taxon>
        <taxon>Myxococcota</taxon>
        <taxon>Myxococcia</taxon>
        <taxon>Myxococcales</taxon>
        <taxon>Cystobacterineae</taxon>
        <taxon>Archangiaceae</taxon>
        <taxon>Hyalangium</taxon>
    </lineage>
</organism>
<dbReference type="Pfam" id="PF05936">
    <property type="entry name" value="T6SS_VasE"/>
    <property type="match status" value="1"/>
</dbReference>
<dbReference type="RefSeq" id="WP_044185741.1">
    <property type="nucleotide sequence ID" value="NZ_JMCB01000003.1"/>
</dbReference>